<name>A0A174HU13_9FIRM</name>
<dbReference type="EMBL" id="CYZL01000024">
    <property type="protein sequence ID" value="CUO78442.1"/>
    <property type="molecule type" value="Genomic_DNA"/>
</dbReference>
<reference evidence="1 2" key="1">
    <citation type="submission" date="2015-09" db="EMBL/GenBank/DDBJ databases">
        <authorList>
            <consortium name="Pathogen Informatics"/>
        </authorList>
    </citation>
    <scope>NUCLEOTIDE SEQUENCE [LARGE SCALE GENOMIC DNA]</scope>
    <source>
        <strain evidence="1 2">2789STDY5834835</strain>
    </source>
</reference>
<dbReference type="RefSeq" id="WP_055299335.1">
    <property type="nucleotide sequence ID" value="NZ_CYZL01000024.1"/>
</dbReference>
<sequence length="62" mass="6827">MPGFADTLIKKTEIESKAKGKVEGKAEKTVEVVRNMQKEGFSPEMIAKIVQKSVATVKSMML</sequence>
<accession>A0A174HU13</accession>
<evidence type="ECO:0000313" key="2">
    <source>
        <dbReference type="Proteomes" id="UP000095679"/>
    </source>
</evidence>
<evidence type="ECO:0000313" key="1">
    <source>
        <dbReference type="EMBL" id="CUO78442.1"/>
    </source>
</evidence>
<gene>
    <name evidence="1" type="ORF">ERS852450_02421</name>
</gene>
<dbReference type="Proteomes" id="UP000095679">
    <property type="component" value="Unassembled WGS sequence"/>
</dbReference>
<proteinExistence type="predicted"/>
<protein>
    <submittedName>
        <fullName evidence="1">Uncharacterized protein</fullName>
    </submittedName>
</protein>
<organism evidence="1 2">
    <name type="scientific">Anaerobutyricum hallii</name>
    <dbReference type="NCBI Taxonomy" id="39488"/>
    <lineage>
        <taxon>Bacteria</taxon>
        <taxon>Bacillati</taxon>
        <taxon>Bacillota</taxon>
        <taxon>Clostridia</taxon>
        <taxon>Lachnospirales</taxon>
        <taxon>Lachnospiraceae</taxon>
        <taxon>Anaerobutyricum</taxon>
    </lineage>
</organism>
<dbReference type="AlphaFoldDB" id="A0A174HU13"/>